<dbReference type="Gene3D" id="3.30.460.10">
    <property type="entry name" value="Beta Polymerase, domain 2"/>
    <property type="match status" value="1"/>
</dbReference>
<dbReference type="CDD" id="cd05403">
    <property type="entry name" value="NT_KNTase_like"/>
    <property type="match status" value="1"/>
</dbReference>
<evidence type="ECO:0000313" key="3">
    <source>
        <dbReference type="Proteomes" id="UP000014216"/>
    </source>
</evidence>
<dbReference type="AlphaFoldDB" id="S0G745"/>
<protein>
    <recommendedName>
        <fullName evidence="1">Polymerase beta nucleotidyltransferase domain-containing protein</fullName>
    </recommendedName>
</protein>
<feature type="domain" description="Polymerase beta nucleotidyltransferase" evidence="1">
    <location>
        <begin position="24"/>
        <end position="117"/>
    </location>
</feature>
<organism evidence="2 3">
    <name type="scientific">Desulfotignum phosphitoxidans DSM 13687</name>
    <dbReference type="NCBI Taxonomy" id="1286635"/>
    <lineage>
        <taxon>Bacteria</taxon>
        <taxon>Pseudomonadati</taxon>
        <taxon>Thermodesulfobacteriota</taxon>
        <taxon>Desulfobacteria</taxon>
        <taxon>Desulfobacterales</taxon>
        <taxon>Desulfobacteraceae</taxon>
        <taxon>Desulfotignum</taxon>
    </lineage>
</organism>
<evidence type="ECO:0000313" key="2">
    <source>
        <dbReference type="EMBL" id="EMS80847.1"/>
    </source>
</evidence>
<name>S0G745_9BACT</name>
<dbReference type="InterPro" id="IPR041633">
    <property type="entry name" value="Polbeta"/>
</dbReference>
<dbReference type="Pfam" id="PF18765">
    <property type="entry name" value="Polbeta"/>
    <property type="match status" value="1"/>
</dbReference>
<gene>
    <name evidence="2" type="ORF">Dpo_2c05520</name>
</gene>
<evidence type="ECO:0000259" key="1">
    <source>
        <dbReference type="Pfam" id="PF18765"/>
    </source>
</evidence>
<accession>S0G745</accession>
<dbReference type="SUPFAM" id="SSF81301">
    <property type="entry name" value="Nucleotidyltransferase"/>
    <property type="match status" value="1"/>
</dbReference>
<dbReference type="InterPro" id="IPR052930">
    <property type="entry name" value="TA_antitoxin_MntA"/>
</dbReference>
<sequence>MTQTDRQGKMIQLVAGIVKRCMQQSLSARKKIRAVYLFGSVLDENRFKSGSDIDLAFLLENLEYAVDPLTASYDAYHISTRVSFETGRRTDVVILNAASVETAYQVITTGELLYEKDAADRLEYEIALKGMYFDFKPFLDELRSGKPVHP</sequence>
<keyword evidence="3" id="KW-1185">Reference proteome</keyword>
<dbReference type="PANTHER" id="PTHR43852">
    <property type="entry name" value="NUCLEOTIDYLTRANSFERASE"/>
    <property type="match status" value="1"/>
</dbReference>
<proteinExistence type="predicted"/>
<dbReference type="InterPro" id="IPR043519">
    <property type="entry name" value="NT_sf"/>
</dbReference>
<dbReference type="OrthoDB" id="5471176at2"/>
<dbReference type="NCBIfam" id="NF047752">
    <property type="entry name" value="MntA_antitoxin"/>
    <property type="match status" value="1"/>
</dbReference>
<dbReference type="EMBL" id="APJX01000002">
    <property type="protein sequence ID" value="EMS80847.1"/>
    <property type="molecule type" value="Genomic_DNA"/>
</dbReference>
<dbReference type="PANTHER" id="PTHR43852:SF3">
    <property type="entry name" value="NUCLEOTIDYLTRANSFERASE"/>
    <property type="match status" value="1"/>
</dbReference>
<dbReference type="Proteomes" id="UP000014216">
    <property type="component" value="Unassembled WGS sequence"/>
</dbReference>
<dbReference type="RefSeq" id="WP_006965156.1">
    <property type="nucleotide sequence ID" value="NZ_APJX01000002.1"/>
</dbReference>
<comment type="caution">
    <text evidence="2">The sequence shown here is derived from an EMBL/GenBank/DDBJ whole genome shotgun (WGS) entry which is preliminary data.</text>
</comment>
<reference evidence="2 3" key="1">
    <citation type="journal article" date="2013" name="Genome Announc.">
        <title>Draft Genome Sequence of Desulfotignum phosphitoxidans DSM 13687 Strain FiPS-3.</title>
        <authorList>
            <person name="Poehlein A."/>
            <person name="Daniel R."/>
            <person name="Simeonova D.D."/>
        </authorList>
    </citation>
    <scope>NUCLEOTIDE SEQUENCE [LARGE SCALE GENOMIC DNA]</scope>
    <source>
        <strain evidence="2 3">DSM 13687</strain>
    </source>
</reference>